<dbReference type="PANTHER" id="PTHR43796:SF2">
    <property type="entry name" value="CARBOXYNORSPERMIDINE SYNTHASE"/>
    <property type="match status" value="1"/>
</dbReference>
<organism evidence="3 4">
    <name type="scientific">Nocardioides panaciterrulae</name>
    <dbReference type="NCBI Taxonomy" id="661492"/>
    <lineage>
        <taxon>Bacteria</taxon>
        <taxon>Bacillati</taxon>
        <taxon>Actinomycetota</taxon>
        <taxon>Actinomycetes</taxon>
        <taxon>Propionibacteriales</taxon>
        <taxon>Nocardioidaceae</taxon>
        <taxon>Nocardioides</taxon>
    </lineage>
</organism>
<reference evidence="3 4" key="1">
    <citation type="submission" date="2020-07" db="EMBL/GenBank/DDBJ databases">
        <title>Sequencing the genomes of 1000 actinobacteria strains.</title>
        <authorList>
            <person name="Klenk H.-P."/>
        </authorList>
    </citation>
    <scope>NUCLEOTIDE SEQUENCE [LARGE SCALE GENOMIC DNA]</scope>
    <source>
        <strain evidence="3 4">DSM 21350</strain>
    </source>
</reference>
<name>A0A7Y9E721_9ACTN</name>
<evidence type="ECO:0000259" key="1">
    <source>
        <dbReference type="Pfam" id="PF03435"/>
    </source>
</evidence>
<evidence type="ECO:0000259" key="2">
    <source>
        <dbReference type="Pfam" id="PF16653"/>
    </source>
</evidence>
<dbReference type="InterPro" id="IPR005097">
    <property type="entry name" value="Sacchrp_dh_NADP-bd"/>
</dbReference>
<accession>A0A7Y9E721</accession>
<protein>
    <submittedName>
        <fullName evidence="3">Saccharopine dehydrogenase-like NADP-dependent oxidoreductase</fullName>
    </submittedName>
</protein>
<dbReference type="InterPro" id="IPR036291">
    <property type="entry name" value="NAD(P)-bd_dom_sf"/>
</dbReference>
<evidence type="ECO:0000313" key="4">
    <source>
        <dbReference type="Proteomes" id="UP000535511"/>
    </source>
</evidence>
<gene>
    <name evidence="3" type="ORF">BJZ21_002469</name>
</gene>
<dbReference type="Gene3D" id="3.40.50.720">
    <property type="entry name" value="NAD(P)-binding Rossmann-like Domain"/>
    <property type="match status" value="1"/>
</dbReference>
<dbReference type="Gene3D" id="3.30.360.10">
    <property type="entry name" value="Dihydrodipicolinate Reductase, domain 2"/>
    <property type="match status" value="1"/>
</dbReference>
<evidence type="ECO:0000313" key="3">
    <source>
        <dbReference type="EMBL" id="NYD42386.1"/>
    </source>
</evidence>
<dbReference type="SUPFAM" id="SSF51735">
    <property type="entry name" value="NAD(P)-binding Rossmann-fold domains"/>
    <property type="match status" value="1"/>
</dbReference>
<dbReference type="Proteomes" id="UP000535511">
    <property type="component" value="Unassembled WGS sequence"/>
</dbReference>
<dbReference type="EMBL" id="JACCBG010000001">
    <property type="protein sequence ID" value="NYD42386.1"/>
    <property type="molecule type" value="Genomic_DNA"/>
</dbReference>
<dbReference type="InterPro" id="IPR032095">
    <property type="entry name" value="Sacchrp_dh-like_C"/>
</dbReference>
<keyword evidence="4" id="KW-1185">Reference proteome</keyword>
<proteinExistence type="predicted"/>
<comment type="caution">
    <text evidence="3">The sequence shown here is derived from an EMBL/GenBank/DDBJ whole genome shotgun (WGS) entry which is preliminary data.</text>
</comment>
<dbReference type="Pfam" id="PF03435">
    <property type="entry name" value="Sacchrp_dh_NADP"/>
    <property type="match status" value="1"/>
</dbReference>
<dbReference type="Pfam" id="PF16653">
    <property type="entry name" value="Sacchrp_dh_C"/>
    <property type="match status" value="1"/>
</dbReference>
<feature type="domain" description="Saccharopine dehydrogenase-like C-terminal" evidence="2">
    <location>
        <begin position="142"/>
        <end position="409"/>
    </location>
</feature>
<sequence>MRILLIGAGGVGAAFAAIAARRDFFEAIVVADYDPARAERAAEVDGRYVAAQVDASSAESIVALCREHRITHVMNAVDPVFNMSIFAGAFEAGADYLDMAMSLSRPHPDAPYEQPGVKLGDEQFALAGDWESAGRLALVGIGVEPGLSDVFARYAADHLFSEIDELGTRDGANLVVTDEDGNEIFAPSFSMWTTIEECLNPPVIWAGDGSGQGEWHTTAPFSEPEVFDFPEGIGPVECVNVEHEEVLLMPRWIDCKRATFKYGLGDEFINILKVLHTLGLDRTEKVRVKAASGGHCEVSPRDVVAAVLPDPATVGPRMRGKTCAGLWVTGTGKDEQGSPTGPRSTYLYHVVDNEWTMQEYGHQCVVWQTAINPVIALELLARGTWKGAGVLGPEAFDAVPFLDLLTEYGSPWGRKEL</sequence>
<feature type="domain" description="Saccharopine dehydrogenase NADP binding" evidence="1">
    <location>
        <begin position="3"/>
        <end position="137"/>
    </location>
</feature>
<dbReference type="AlphaFoldDB" id="A0A7Y9E721"/>
<dbReference type="PANTHER" id="PTHR43796">
    <property type="entry name" value="CARBOXYNORSPERMIDINE SYNTHASE"/>
    <property type="match status" value="1"/>
</dbReference>
<dbReference type="RefSeq" id="WP_179664030.1">
    <property type="nucleotide sequence ID" value="NZ_JACCBG010000001.1"/>
</dbReference>